<reference evidence="12" key="1">
    <citation type="submission" date="2024-02" db="UniProtKB">
        <authorList>
            <consortium name="WormBaseParasite"/>
        </authorList>
    </citation>
    <scope>IDENTIFICATION</scope>
</reference>
<feature type="compositionally biased region" description="Polar residues" evidence="9">
    <location>
        <begin position="7"/>
        <end position="21"/>
    </location>
</feature>
<evidence type="ECO:0000256" key="2">
    <source>
        <dbReference type="ARBA" id="ARBA00010896"/>
    </source>
</evidence>
<comment type="subcellular location">
    <subcellularLocation>
        <location evidence="1 7 8">Nucleus</location>
    </subcellularLocation>
</comment>
<accession>A0AAF3E903</accession>
<feature type="region of interest" description="Disordered" evidence="9">
    <location>
        <begin position="1"/>
        <end position="55"/>
    </location>
</feature>
<dbReference type="Gene3D" id="1.10.10.60">
    <property type="entry name" value="Homeodomain-like"/>
    <property type="match status" value="1"/>
</dbReference>
<dbReference type="PANTHER" id="PTHR24341">
    <property type="entry name" value="HOMEOBOX PROTEIN ENGRAILED"/>
    <property type="match status" value="1"/>
</dbReference>
<keyword evidence="6 7" id="KW-0539">Nucleus</keyword>
<dbReference type="GO" id="GO:0005634">
    <property type="term" value="C:nucleus"/>
    <property type="evidence" value="ECO:0007669"/>
    <property type="project" value="UniProtKB-SubCell"/>
</dbReference>
<dbReference type="GO" id="GO:0000981">
    <property type="term" value="F:DNA-binding transcription factor activity, RNA polymerase II-specific"/>
    <property type="evidence" value="ECO:0007669"/>
    <property type="project" value="InterPro"/>
</dbReference>
<dbReference type="InterPro" id="IPR001356">
    <property type="entry name" value="HD"/>
</dbReference>
<dbReference type="Pfam" id="PF00046">
    <property type="entry name" value="Homeodomain"/>
    <property type="match status" value="1"/>
</dbReference>
<evidence type="ECO:0000256" key="4">
    <source>
        <dbReference type="ARBA" id="ARBA00023125"/>
    </source>
</evidence>
<dbReference type="GO" id="GO:0030182">
    <property type="term" value="P:neuron differentiation"/>
    <property type="evidence" value="ECO:0007669"/>
    <property type="project" value="TreeGrafter"/>
</dbReference>
<evidence type="ECO:0000256" key="8">
    <source>
        <dbReference type="RuleBase" id="RU000682"/>
    </source>
</evidence>
<evidence type="ECO:0000313" key="12">
    <source>
        <dbReference type="WBParaSite" id="MBELARI_LOCUS10389"/>
    </source>
</evidence>
<keyword evidence="4 7" id="KW-0238">DNA-binding</keyword>
<comment type="similarity">
    <text evidence="2">Belongs to the engrailed homeobox family.</text>
</comment>
<dbReference type="SUPFAM" id="SSF46689">
    <property type="entry name" value="Homeodomain-like"/>
    <property type="match status" value="1"/>
</dbReference>
<dbReference type="InterPro" id="IPR050720">
    <property type="entry name" value="Engrailed_Homeobox_TFs"/>
</dbReference>
<evidence type="ECO:0000256" key="6">
    <source>
        <dbReference type="ARBA" id="ARBA00023242"/>
    </source>
</evidence>
<dbReference type="PANTHER" id="PTHR24341:SF6">
    <property type="entry name" value="HOMEOBOX PROTEIN INVECTED"/>
    <property type="match status" value="1"/>
</dbReference>
<feature type="domain" description="Homeobox" evidence="10">
    <location>
        <begin position="113"/>
        <end position="173"/>
    </location>
</feature>
<dbReference type="InterPro" id="IPR000047">
    <property type="entry name" value="HTH_motif"/>
</dbReference>
<evidence type="ECO:0000313" key="11">
    <source>
        <dbReference type="Proteomes" id="UP000887575"/>
    </source>
</evidence>
<dbReference type="PROSITE" id="PS50071">
    <property type="entry name" value="HOMEOBOX_2"/>
    <property type="match status" value="1"/>
</dbReference>
<dbReference type="CDD" id="cd00086">
    <property type="entry name" value="homeodomain"/>
    <property type="match status" value="1"/>
</dbReference>
<feature type="DNA-binding region" description="Homeobox" evidence="7">
    <location>
        <begin position="115"/>
        <end position="174"/>
    </location>
</feature>
<name>A0AAF3E903_9BILA</name>
<evidence type="ECO:0000256" key="1">
    <source>
        <dbReference type="ARBA" id="ARBA00004123"/>
    </source>
</evidence>
<keyword evidence="5 7" id="KW-0371">Homeobox</keyword>
<organism evidence="11 12">
    <name type="scientific">Mesorhabditis belari</name>
    <dbReference type="NCBI Taxonomy" id="2138241"/>
    <lineage>
        <taxon>Eukaryota</taxon>
        <taxon>Metazoa</taxon>
        <taxon>Ecdysozoa</taxon>
        <taxon>Nematoda</taxon>
        <taxon>Chromadorea</taxon>
        <taxon>Rhabditida</taxon>
        <taxon>Rhabditina</taxon>
        <taxon>Rhabditomorpha</taxon>
        <taxon>Rhabditoidea</taxon>
        <taxon>Rhabditidae</taxon>
        <taxon>Mesorhabditinae</taxon>
        <taxon>Mesorhabditis</taxon>
    </lineage>
</organism>
<dbReference type="InterPro" id="IPR009057">
    <property type="entry name" value="Homeodomain-like_sf"/>
</dbReference>
<keyword evidence="3" id="KW-0217">Developmental protein</keyword>
<dbReference type="PRINTS" id="PR00024">
    <property type="entry name" value="HOMEOBOX"/>
</dbReference>
<evidence type="ECO:0000256" key="3">
    <source>
        <dbReference type="ARBA" id="ARBA00022473"/>
    </source>
</evidence>
<protein>
    <submittedName>
        <fullName evidence="12">Homeobox domain-containing protein</fullName>
    </submittedName>
</protein>
<dbReference type="SMART" id="SM00389">
    <property type="entry name" value="HOX"/>
    <property type="match status" value="1"/>
</dbReference>
<dbReference type="GO" id="GO:0000978">
    <property type="term" value="F:RNA polymerase II cis-regulatory region sequence-specific DNA binding"/>
    <property type="evidence" value="ECO:0007669"/>
    <property type="project" value="TreeGrafter"/>
</dbReference>
<evidence type="ECO:0000256" key="9">
    <source>
        <dbReference type="SAM" id="MobiDB-lite"/>
    </source>
</evidence>
<evidence type="ECO:0000259" key="10">
    <source>
        <dbReference type="PROSITE" id="PS50071"/>
    </source>
</evidence>
<dbReference type="Proteomes" id="UP000887575">
    <property type="component" value="Unassembled WGS sequence"/>
</dbReference>
<feature type="compositionally biased region" description="Basic and acidic residues" evidence="9">
    <location>
        <begin position="108"/>
        <end position="118"/>
    </location>
</feature>
<evidence type="ECO:0000256" key="5">
    <source>
        <dbReference type="ARBA" id="ARBA00023155"/>
    </source>
</evidence>
<dbReference type="PRINTS" id="PR00031">
    <property type="entry name" value="HTHREPRESSR"/>
</dbReference>
<dbReference type="InterPro" id="IPR020479">
    <property type="entry name" value="HD_metazoa"/>
</dbReference>
<proteinExistence type="inferred from homology"/>
<dbReference type="AlphaFoldDB" id="A0AAF3E903"/>
<evidence type="ECO:0000256" key="7">
    <source>
        <dbReference type="PROSITE-ProRule" id="PRU00108"/>
    </source>
</evidence>
<dbReference type="WBParaSite" id="MBELARI_LOCUS10389">
    <property type="protein sequence ID" value="MBELARI_LOCUS10389"/>
    <property type="gene ID" value="MBELARI_LOCUS10389"/>
</dbReference>
<dbReference type="FunFam" id="1.10.10.60:FF:000189">
    <property type="entry name" value="Homeobox protein engrailed-like"/>
    <property type="match status" value="1"/>
</dbReference>
<keyword evidence="11" id="KW-1185">Reference proteome</keyword>
<feature type="region of interest" description="Disordered" evidence="9">
    <location>
        <begin position="93"/>
        <end position="123"/>
    </location>
</feature>
<dbReference type="InterPro" id="IPR017970">
    <property type="entry name" value="Homeobox_CS"/>
</dbReference>
<dbReference type="PROSITE" id="PS00027">
    <property type="entry name" value="HOMEOBOX_1"/>
    <property type="match status" value="1"/>
</dbReference>
<dbReference type="GO" id="GO:0009653">
    <property type="term" value="P:anatomical structure morphogenesis"/>
    <property type="evidence" value="ECO:0007669"/>
    <property type="project" value="UniProtKB-ARBA"/>
</dbReference>
<sequence>MSEGESDFSSPGCSPNTQSRGQSERPNRLSFSIEQILAPSPSSQPSPNPALNFFPCSDLVGRPSSSNSTSFPFQIASDPRNLFPAWIFCTRYSDRPSAGPRTRRPRKRESPSEEERRPRTAFTPQQLQRLRQQFIDNRYLTEKKRQELAHELGLNESQIKIWFQNKRAKLKKASSDIPSPNYLANE</sequence>